<sequence>MIVGLADAEPHVCKRPARALVHGAIAPLPKEFKCEEIQDLCSDMQMWLPPYIQCYGDLYKTEVFFPRPWLLAAKASPEHYTRQEAIKTAIDVIVEVARTYTIDDGDDLCDRIAKRRREIETDFIEGKEPDEAEYGIAPWTAETAF</sequence>
<proteinExistence type="predicted"/>
<evidence type="ECO:0000313" key="2">
    <source>
        <dbReference type="Proteomes" id="UP000077266"/>
    </source>
</evidence>
<dbReference type="InParanoid" id="A0A166ANC4"/>
<reference evidence="1 2" key="1">
    <citation type="journal article" date="2016" name="Mol. Biol. Evol.">
        <title>Comparative Genomics of Early-Diverging Mushroom-Forming Fungi Provides Insights into the Origins of Lignocellulose Decay Capabilities.</title>
        <authorList>
            <person name="Nagy L.G."/>
            <person name="Riley R."/>
            <person name="Tritt A."/>
            <person name="Adam C."/>
            <person name="Daum C."/>
            <person name="Floudas D."/>
            <person name="Sun H."/>
            <person name="Yadav J.S."/>
            <person name="Pangilinan J."/>
            <person name="Larsson K.H."/>
            <person name="Matsuura K."/>
            <person name="Barry K."/>
            <person name="Labutti K."/>
            <person name="Kuo R."/>
            <person name="Ohm R.A."/>
            <person name="Bhattacharya S.S."/>
            <person name="Shirouzu T."/>
            <person name="Yoshinaga Y."/>
            <person name="Martin F.M."/>
            <person name="Grigoriev I.V."/>
            <person name="Hibbett D.S."/>
        </authorList>
    </citation>
    <scope>NUCLEOTIDE SEQUENCE [LARGE SCALE GENOMIC DNA]</scope>
    <source>
        <strain evidence="1 2">HHB12029</strain>
    </source>
</reference>
<gene>
    <name evidence="1" type="ORF">EXIGLDRAFT_40086</name>
</gene>
<evidence type="ECO:0000313" key="1">
    <source>
        <dbReference type="EMBL" id="KZV93669.1"/>
    </source>
</evidence>
<keyword evidence="2" id="KW-1185">Reference proteome</keyword>
<name>A0A166ANC4_EXIGL</name>
<protein>
    <submittedName>
        <fullName evidence="1">Uncharacterized protein</fullName>
    </submittedName>
</protein>
<dbReference type="EMBL" id="KV425986">
    <property type="protein sequence ID" value="KZV93669.1"/>
    <property type="molecule type" value="Genomic_DNA"/>
</dbReference>
<organism evidence="1 2">
    <name type="scientific">Exidia glandulosa HHB12029</name>
    <dbReference type="NCBI Taxonomy" id="1314781"/>
    <lineage>
        <taxon>Eukaryota</taxon>
        <taxon>Fungi</taxon>
        <taxon>Dikarya</taxon>
        <taxon>Basidiomycota</taxon>
        <taxon>Agaricomycotina</taxon>
        <taxon>Agaricomycetes</taxon>
        <taxon>Auriculariales</taxon>
        <taxon>Exidiaceae</taxon>
        <taxon>Exidia</taxon>
    </lineage>
</organism>
<dbReference type="OrthoDB" id="2523749at2759"/>
<accession>A0A166ANC4</accession>
<dbReference type="Proteomes" id="UP000077266">
    <property type="component" value="Unassembled WGS sequence"/>
</dbReference>
<dbReference type="AlphaFoldDB" id="A0A166ANC4"/>